<dbReference type="EMBL" id="CACSIO010000045">
    <property type="protein sequence ID" value="CAA0121474.1"/>
    <property type="molecule type" value="Genomic_DNA"/>
</dbReference>
<sequence>MHRHLSRLTATVALAGSAAGALGAGFQVSEHSASGLGRAFAGEAAIAENAAVLARNPAAMNYFDTMQISVAGTAVIPNIDVKDKSNSQTAEGIAPTALVPGAYYIAPVNDVWSFGLALYTDYGVTTEYPKDWAAGDNGGLTGLKTVKLSPNFSFRLYEGLSFGFGVALIYGDAELERHLGALAPLFNKKPSDLLISMSGDAYDWGWNTGLFYEVNDNHRFGLTYKSEVNLKFEGDFKDYTGAITGTEGLKVDGNLDLLLPAIAEFAGYHDIDKNWSIQYSVNWTQWSRFKEIRATNPICNAQGAAGVCFLKEENYKDSWQYSIGATTDVADEWKIRFGISYDERAGQPTLSIPDANRYWLSFGSTWDFAEHQSIDAGYTFIFSESNTFSEEGLTGSGPYEATGNASLFALQYNYSF</sequence>
<keyword evidence="6" id="KW-0472">Membrane</keyword>
<proteinExistence type="inferred from homology"/>
<keyword evidence="10" id="KW-1185">Reference proteome</keyword>
<evidence type="ECO:0000256" key="3">
    <source>
        <dbReference type="ARBA" id="ARBA00022452"/>
    </source>
</evidence>
<name>A0A5S9QRZ0_9GAMM</name>
<keyword evidence="7" id="KW-0998">Cell outer membrane</keyword>
<evidence type="ECO:0000256" key="6">
    <source>
        <dbReference type="ARBA" id="ARBA00023136"/>
    </source>
</evidence>
<evidence type="ECO:0000256" key="2">
    <source>
        <dbReference type="ARBA" id="ARBA00008163"/>
    </source>
</evidence>
<dbReference type="PANTHER" id="PTHR35093:SF3">
    <property type="entry name" value="LONG-CHAIN FATTY ACID TRANSPORT PROTEIN"/>
    <property type="match status" value="1"/>
</dbReference>
<comment type="subcellular location">
    <subcellularLocation>
        <location evidence="1">Cell outer membrane</location>
        <topology evidence="1">Multi-pass membrane protein</topology>
    </subcellularLocation>
</comment>
<feature type="signal peptide" evidence="8">
    <location>
        <begin position="1"/>
        <end position="23"/>
    </location>
</feature>
<comment type="similarity">
    <text evidence="2">Belongs to the OmpP1/FadL family.</text>
</comment>
<evidence type="ECO:0000256" key="4">
    <source>
        <dbReference type="ARBA" id="ARBA00022692"/>
    </source>
</evidence>
<dbReference type="SUPFAM" id="SSF56935">
    <property type="entry name" value="Porins"/>
    <property type="match status" value="1"/>
</dbReference>
<evidence type="ECO:0000313" key="10">
    <source>
        <dbReference type="Proteomes" id="UP000441399"/>
    </source>
</evidence>
<protein>
    <submittedName>
        <fullName evidence="9">47 kDa outer membrane protein</fullName>
    </submittedName>
</protein>
<evidence type="ECO:0000256" key="5">
    <source>
        <dbReference type="ARBA" id="ARBA00022729"/>
    </source>
</evidence>
<evidence type="ECO:0000256" key="7">
    <source>
        <dbReference type="ARBA" id="ARBA00023237"/>
    </source>
</evidence>
<dbReference type="Proteomes" id="UP000441399">
    <property type="component" value="Unassembled WGS sequence"/>
</dbReference>
<dbReference type="Gene3D" id="2.40.160.60">
    <property type="entry name" value="Outer membrane protein transport protein (OMPP1/FadL/TodX)"/>
    <property type="match status" value="1"/>
</dbReference>
<gene>
    <name evidence="9" type="ORF">OPDIPICF_02452</name>
</gene>
<evidence type="ECO:0000256" key="1">
    <source>
        <dbReference type="ARBA" id="ARBA00004571"/>
    </source>
</evidence>
<keyword evidence="5 8" id="KW-0732">Signal</keyword>
<accession>A0A5S9QRZ0</accession>
<reference evidence="9 10" key="1">
    <citation type="submission" date="2019-11" db="EMBL/GenBank/DDBJ databases">
        <authorList>
            <person name="Holert J."/>
        </authorList>
    </citation>
    <scope>NUCLEOTIDE SEQUENCE [LARGE SCALE GENOMIC DNA]</scope>
    <source>
        <strain evidence="9">SB11_3</strain>
    </source>
</reference>
<organism evidence="9 10">
    <name type="scientific">BD1-7 clade bacterium</name>
    <dbReference type="NCBI Taxonomy" id="2029982"/>
    <lineage>
        <taxon>Bacteria</taxon>
        <taxon>Pseudomonadati</taxon>
        <taxon>Pseudomonadota</taxon>
        <taxon>Gammaproteobacteria</taxon>
        <taxon>Cellvibrionales</taxon>
        <taxon>Spongiibacteraceae</taxon>
        <taxon>BD1-7 clade</taxon>
    </lineage>
</organism>
<dbReference type="OrthoDB" id="19849at2"/>
<keyword evidence="3" id="KW-1134">Transmembrane beta strand</keyword>
<keyword evidence="4" id="KW-0812">Transmembrane</keyword>
<dbReference type="PANTHER" id="PTHR35093">
    <property type="entry name" value="OUTER MEMBRANE PROTEIN NMB0088-RELATED"/>
    <property type="match status" value="1"/>
</dbReference>
<evidence type="ECO:0000256" key="8">
    <source>
        <dbReference type="SAM" id="SignalP"/>
    </source>
</evidence>
<dbReference type="GO" id="GO:0009279">
    <property type="term" value="C:cell outer membrane"/>
    <property type="evidence" value="ECO:0007669"/>
    <property type="project" value="UniProtKB-SubCell"/>
</dbReference>
<evidence type="ECO:0000313" key="9">
    <source>
        <dbReference type="EMBL" id="CAA0121474.1"/>
    </source>
</evidence>
<dbReference type="Pfam" id="PF03349">
    <property type="entry name" value="Toluene_X"/>
    <property type="match status" value="1"/>
</dbReference>
<dbReference type="GO" id="GO:0015483">
    <property type="term" value="F:long-chain fatty acid transporting porin activity"/>
    <property type="evidence" value="ECO:0007669"/>
    <property type="project" value="TreeGrafter"/>
</dbReference>
<dbReference type="InterPro" id="IPR005017">
    <property type="entry name" value="OMPP1/FadL/TodX"/>
</dbReference>
<feature type="chain" id="PRO_5024864617" evidence="8">
    <location>
        <begin position="24"/>
        <end position="416"/>
    </location>
</feature>
<dbReference type="AlphaFoldDB" id="A0A5S9QRZ0"/>